<proteinExistence type="predicted"/>
<evidence type="ECO:0000259" key="3">
    <source>
        <dbReference type="Pfam" id="PF07705"/>
    </source>
</evidence>
<dbReference type="InterPro" id="IPR011635">
    <property type="entry name" value="CARDB"/>
</dbReference>
<gene>
    <name evidence="4" type="ORF">ACFOOI_21670</name>
</gene>
<dbReference type="Pfam" id="PF07705">
    <property type="entry name" value="CARDB"/>
    <property type="match status" value="1"/>
</dbReference>
<evidence type="ECO:0000313" key="5">
    <source>
        <dbReference type="Proteomes" id="UP001595616"/>
    </source>
</evidence>
<dbReference type="InterPro" id="IPR001769">
    <property type="entry name" value="Gingipain"/>
</dbReference>
<dbReference type="Gene3D" id="3.40.50.1460">
    <property type="match status" value="1"/>
</dbReference>
<evidence type="ECO:0000313" key="4">
    <source>
        <dbReference type="EMBL" id="MFC3813289.1"/>
    </source>
</evidence>
<dbReference type="Gene3D" id="2.60.40.10">
    <property type="entry name" value="Immunoglobulins"/>
    <property type="match status" value="1"/>
</dbReference>
<dbReference type="SUPFAM" id="SSF52129">
    <property type="entry name" value="Caspase-like"/>
    <property type="match status" value="1"/>
</dbReference>
<keyword evidence="1" id="KW-0732">Signal</keyword>
<dbReference type="EMBL" id="JBHRYQ010000002">
    <property type="protein sequence ID" value="MFC3813289.1"/>
    <property type="molecule type" value="Genomic_DNA"/>
</dbReference>
<dbReference type="Gene3D" id="3.40.50.10390">
    <property type="entry name" value="Gingipain r, domain 1"/>
    <property type="match status" value="1"/>
</dbReference>
<comment type="caution">
    <text evidence="4">The sequence shown here is derived from an EMBL/GenBank/DDBJ whole genome shotgun (WGS) entry which is preliminary data.</text>
</comment>
<protein>
    <submittedName>
        <fullName evidence="4">C25 family cysteine peptidase</fullName>
    </submittedName>
</protein>
<dbReference type="InterPro" id="IPR029030">
    <property type="entry name" value="Caspase-like_dom_sf"/>
</dbReference>
<dbReference type="Proteomes" id="UP001595616">
    <property type="component" value="Unassembled WGS sequence"/>
</dbReference>
<accession>A0ABV7Z3F3</accession>
<evidence type="ECO:0000259" key="2">
    <source>
        <dbReference type="Pfam" id="PF01364"/>
    </source>
</evidence>
<name>A0ABV7Z3F3_9BACT</name>
<dbReference type="InterPro" id="IPR029031">
    <property type="entry name" value="Gingipain_N_sf"/>
</dbReference>
<feature type="domain" description="CARDB" evidence="3">
    <location>
        <begin position="733"/>
        <end position="828"/>
    </location>
</feature>
<feature type="domain" description="Gingipain" evidence="2">
    <location>
        <begin position="384"/>
        <end position="727"/>
    </location>
</feature>
<dbReference type="CDD" id="cd02258">
    <property type="entry name" value="Peptidase_C25_N"/>
    <property type="match status" value="1"/>
</dbReference>
<keyword evidence="5" id="KW-1185">Reference proteome</keyword>
<reference evidence="5" key="1">
    <citation type="journal article" date="2019" name="Int. J. Syst. Evol. Microbiol.">
        <title>The Global Catalogue of Microorganisms (GCM) 10K type strain sequencing project: providing services to taxonomists for standard genome sequencing and annotation.</title>
        <authorList>
            <consortium name="The Broad Institute Genomics Platform"/>
            <consortium name="The Broad Institute Genome Sequencing Center for Infectious Disease"/>
            <person name="Wu L."/>
            <person name="Ma J."/>
        </authorList>
    </citation>
    <scope>NUCLEOTIDE SEQUENCE [LARGE SCALE GENOMIC DNA]</scope>
    <source>
        <strain evidence="5">CECT 7956</strain>
    </source>
</reference>
<sequence length="1055" mass="119550">MKNLYFFLYIVFCSNLLFGQSNKLTWLTKNQKYLKIEINKTGAYVLKVEEIAKVLPEIYAAKNNQLQIYHQGKNIAFDISTKTDAFQDGDQIFFYGIKNDGRNEDEFYRPASVQPNSLYSLFSDKSVYYLTIAPNENTHKSIPSENSSFDGKFSATQYYQKYQNTEVFSSDFTFNSVTGPIPYIQHSYYEKGEGFTGSLKKENITYELPLNLSSIISPEVEVEIQLNGRDNNYNKKINIAFEKLDTTITIQEFSPITLKFKQFLNNLSTATLYLKGYGGSYSINYIKTSYLKKNILNGKDGFIYIKGLNIGKLQVENPNNITYRLWNITDPFNISEATQADSQTFNILSKTISDKYYYFSEYESPLKITLFEPQIDNFNNSANFLIISSKQLATSAKAYADFRSSTEGGGYTVETTYVEDLYDLFNYGVKNPLAIKNYLKYKLEDSKPTYLLLLGKAFSAYTGRNSLVDLVPSFGYPASDVLLSSGITTDIDVPALATGRIPATNNEEVLLYLEKLKQKLELPKEIQQKNIIHLSGGESFAQIDTWAGYMTDLADIANQSNFGVHILSKKKQILDPKEPANIAQNLNDGTSLVSFFGHSGYQIVDLNIDFVSNPLLGYDNKRYPVLYFNGCAFNNYFREIPTLSQNWLFTAGKGAIATIGQSYYGYPSSLLKHAEVFYDVIFNSDVEPSIGEAMKLTAERVIKLPNKSDLDILNNDQTLIFGDPAIKIFGYIKPDLKINNARFLENDSTKLLVNISNLGRYKVGADLTLRVIKKNSFLQDTLIVSIPFTKYQDSLTVPINVSTFLSEIDIKVDPNNTIQEENENNNELIIRFGEPVVIGDDIKPSLLVLFENQNPYDKMPIPLNPTLAINLIDDKSLPNTNNPTQYFTIYIKSCDSCDYTLVPIENYLFTLTSISDKNLQLLLSFKNLTPGSYEMVIIGKDKAGNSTREKPYLLNFEVMVITSTVENIPQTLKVYPNPSSNCVNFKGNFDEHSNLQFFIFSIDGKIVGSWEKEANATNAFYTWCDGKPGSYFYKILETSDHDRKKIYSGKIQIIK</sequence>
<organism evidence="4 5">
    <name type="scientific">Lacihabitans lacunae</name>
    <dbReference type="NCBI Taxonomy" id="1028214"/>
    <lineage>
        <taxon>Bacteria</taxon>
        <taxon>Pseudomonadati</taxon>
        <taxon>Bacteroidota</taxon>
        <taxon>Cytophagia</taxon>
        <taxon>Cytophagales</taxon>
        <taxon>Leadbetterellaceae</taxon>
        <taxon>Lacihabitans</taxon>
    </lineage>
</organism>
<dbReference type="InterPro" id="IPR013783">
    <property type="entry name" value="Ig-like_fold"/>
</dbReference>
<evidence type="ECO:0000256" key="1">
    <source>
        <dbReference type="ARBA" id="ARBA00022729"/>
    </source>
</evidence>
<dbReference type="Pfam" id="PF01364">
    <property type="entry name" value="Peptidase_C25"/>
    <property type="match status" value="1"/>
</dbReference>
<dbReference type="RefSeq" id="WP_379840275.1">
    <property type="nucleotide sequence ID" value="NZ_JBHRYQ010000002.1"/>
</dbReference>